<dbReference type="InterPro" id="IPR036397">
    <property type="entry name" value="RNaseH_sf"/>
</dbReference>
<evidence type="ECO:0000313" key="3">
    <source>
        <dbReference type="Proteomes" id="UP000436088"/>
    </source>
</evidence>
<dbReference type="PANTHER" id="PTHR35046">
    <property type="entry name" value="ZINC KNUCKLE (CCHC-TYPE) FAMILY PROTEIN"/>
    <property type="match status" value="1"/>
</dbReference>
<dbReference type="PANTHER" id="PTHR35046:SF18">
    <property type="entry name" value="RNA-DIRECTED DNA POLYMERASE"/>
    <property type="match status" value="1"/>
</dbReference>
<evidence type="ECO:0000313" key="2">
    <source>
        <dbReference type="EMBL" id="KAE8708253.1"/>
    </source>
</evidence>
<dbReference type="Pfam" id="PF17921">
    <property type="entry name" value="Integrase_H2C2"/>
    <property type="match status" value="1"/>
</dbReference>
<dbReference type="GO" id="GO:0015074">
    <property type="term" value="P:DNA integration"/>
    <property type="evidence" value="ECO:0007669"/>
    <property type="project" value="InterPro"/>
</dbReference>
<keyword evidence="3" id="KW-1185">Reference proteome</keyword>
<dbReference type="SUPFAM" id="SSF53098">
    <property type="entry name" value="Ribonuclease H-like"/>
    <property type="match status" value="1"/>
</dbReference>
<dbReference type="InterPro" id="IPR056924">
    <property type="entry name" value="SH3_Tf2-1"/>
</dbReference>
<reference evidence="2" key="1">
    <citation type="submission" date="2019-09" db="EMBL/GenBank/DDBJ databases">
        <title>Draft genome information of white flower Hibiscus syriacus.</title>
        <authorList>
            <person name="Kim Y.-M."/>
        </authorList>
    </citation>
    <scope>NUCLEOTIDE SEQUENCE [LARGE SCALE GENOMIC DNA]</scope>
    <source>
        <strain evidence="2">YM2019G1</strain>
    </source>
</reference>
<protein>
    <recommendedName>
        <fullName evidence="1">Integrase catalytic domain-containing protein</fullName>
    </recommendedName>
</protein>
<sequence length="371" mass="42286">MYAADPSFGRIFQEVTEGHRHDFVLHNGYLFRRLQLCIRDCSLRQQIISELYNEGHFGRDKTLALISSEFYWPKLTSDVAHYVDRCYVCQRSKGVLTNAGLYTPLPVPEASWFDEIVRLHGVPRSITSDRDTKFISHFWKSLWGKLGTQLNFSSAYHPQTDGQTEVVNRSLGNLLRCLAGTKPKQWDLALPQAEFAYNRSKNRTTGLSPFEIVYGQNPSGVLDLAPIPRIGRFSPKADEMAKYLQGIHEQVLFDFGDFVWAVLTRDRFHVGEYNKLKDRKIGPCEVVQKINDNAYRLRLPSHLKTSDVFNVKHLSHYFVDPDDTTLNSRTSSFQPGVTDAGGSETDDAELSDCTLMALRYHELADQRKGGN</sequence>
<dbReference type="InterPro" id="IPR001584">
    <property type="entry name" value="Integrase_cat-core"/>
</dbReference>
<evidence type="ECO:0000259" key="1">
    <source>
        <dbReference type="PROSITE" id="PS50994"/>
    </source>
</evidence>
<dbReference type="Gene3D" id="3.30.420.10">
    <property type="entry name" value="Ribonuclease H-like superfamily/Ribonuclease H"/>
    <property type="match status" value="1"/>
</dbReference>
<accession>A0A6A3AWR4</accession>
<name>A0A6A3AWR4_HIBSY</name>
<dbReference type="Pfam" id="PF24626">
    <property type="entry name" value="SH3_Tf2-1"/>
    <property type="match status" value="1"/>
</dbReference>
<dbReference type="AlphaFoldDB" id="A0A6A3AWR4"/>
<comment type="caution">
    <text evidence="2">The sequence shown here is derived from an EMBL/GenBank/DDBJ whole genome shotgun (WGS) entry which is preliminary data.</text>
</comment>
<dbReference type="FunFam" id="1.10.340.70:FF:000001">
    <property type="entry name" value="Retrovirus-related Pol polyprotein from transposon gypsy-like Protein"/>
    <property type="match status" value="1"/>
</dbReference>
<dbReference type="Gene3D" id="1.10.340.70">
    <property type="match status" value="1"/>
</dbReference>
<dbReference type="PROSITE" id="PS50994">
    <property type="entry name" value="INTEGRASE"/>
    <property type="match status" value="1"/>
</dbReference>
<dbReference type="InterPro" id="IPR041588">
    <property type="entry name" value="Integrase_H2C2"/>
</dbReference>
<proteinExistence type="predicted"/>
<dbReference type="EMBL" id="VEPZ02000948">
    <property type="protein sequence ID" value="KAE8708253.1"/>
    <property type="molecule type" value="Genomic_DNA"/>
</dbReference>
<dbReference type="Proteomes" id="UP000436088">
    <property type="component" value="Unassembled WGS sequence"/>
</dbReference>
<dbReference type="InterPro" id="IPR012337">
    <property type="entry name" value="RNaseH-like_sf"/>
</dbReference>
<dbReference type="PROSITE" id="PS50890">
    <property type="entry name" value="PUA"/>
    <property type="match status" value="1"/>
</dbReference>
<dbReference type="GO" id="GO:0003676">
    <property type="term" value="F:nucleic acid binding"/>
    <property type="evidence" value="ECO:0007669"/>
    <property type="project" value="InterPro"/>
</dbReference>
<organism evidence="2 3">
    <name type="scientific">Hibiscus syriacus</name>
    <name type="common">Rose of Sharon</name>
    <dbReference type="NCBI Taxonomy" id="106335"/>
    <lineage>
        <taxon>Eukaryota</taxon>
        <taxon>Viridiplantae</taxon>
        <taxon>Streptophyta</taxon>
        <taxon>Embryophyta</taxon>
        <taxon>Tracheophyta</taxon>
        <taxon>Spermatophyta</taxon>
        <taxon>Magnoliopsida</taxon>
        <taxon>eudicotyledons</taxon>
        <taxon>Gunneridae</taxon>
        <taxon>Pentapetalae</taxon>
        <taxon>rosids</taxon>
        <taxon>malvids</taxon>
        <taxon>Malvales</taxon>
        <taxon>Malvaceae</taxon>
        <taxon>Malvoideae</taxon>
        <taxon>Hibiscus</taxon>
    </lineage>
</organism>
<gene>
    <name evidence="2" type="ORF">F3Y22_tig00110348pilonHSYRG00231</name>
</gene>
<feature type="domain" description="Integrase catalytic" evidence="1">
    <location>
        <begin position="113"/>
        <end position="217"/>
    </location>
</feature>